<dbReference type="Proteomes" id="UP000293360">
    <property type="component" value="Unassembled WGS sequence"/>
</dbReference>
<dbReference type="STRING" id="155417.A0A4V1XCZ1"/>
<feature type="region of interest" description="Disordered" evidence="3">
    <location>
        <begin position="209"/>
        <end position="265"/>
    </location>
</feature>
<evidence type="ECO:0000256" key="2">
    <source>
        <dbReference type="ARBA" id="ARBA00023242"/>
    </source>
</evidence>
<evidence type="ECO:0000256" key="3">
    <source>
        <dbReference type="SAM" id="MobiDB-lite"/>
    </source>
</evidence>
<organism evidence="5 6">
    <name type="scientific">Monosporascus ibericus</name>
    <dbReference type="NCBI Taxonomy" id="155417"/>
    <lineage>
        <taxon>Eukaryota</taxon>
        <taxon>Fungi</taxon>
        <taxon>Dikarya</taxon>
        <taxon>Ascomycota</taxon>
        <taxon>Pezizomycotina</taxon>
        <taxon>Sordariomycetes</taxon>
        <taxon>Xylariomycetidae</taxon>
        <taxon>Xylariales</taxon>
        <taxon>Xylariales incertae sedis</taxon>
        <taxon>Monosporascus</taxon>
    </lineage>
</organism>
<feature type="compositionally biased region" description="Polar residues" evidence="3">
    <location>
        <begin position="228"/>
        <end position="247"/>
    </location>
</feature>
<feature type="compositionally biased region" description="Low complexity" evidence="3">
    <location>
        <begin position="42"/>
        <end position="57"/>
    </location>
</feature>
<sequence>MAELQHKRSPTPPHQLSSEDPDTAAARKELKQTAISEKPEFSSSTSSAMSTSATKASDPAKDTALRSDKSSSRAATPDRDLPNKMKNQVSSPKKKRAHDEVDQMNQTVEDPNGDVSPIGANGRTDRSEPEKKRPRDVSSETRTEFTDPQPAAISEIKSASLGTEKPTDATETAGSEKEKSTTSTTSVSAFSSSGLAGFASQASPFLQAGGKPLSSFASASGSQSPFGTTTSLSTPSVFGGSALSNGASPFGQIGGGSTSFGGGSFGGSAFGGGFASALGGGKLTTFGNAGKGFTSGKPAKPFGAPESDEEDQEEDEEEVGSEDEGKASSEERDAEEKSTAADEKKKTKLQRVEVEDGEAGEASILQVRAKLYNLDKTSKTWKERGAGNLKINVPLACVDIDEENGQPIPGSFDASALEDAESKVVRLIMRQDATHRVILNTVVIPAMSFQLKENGNIPYVLFTAIEGNGEAVPMQLKMKPDNAKSFLNEVEKVQRELQTHPDIAGTEAPSHNSPSCRLGPSNEDSGYHSPPESQSPSGTGDNDGLAVERVEVETYTQRILQKRQVPPREASHKGSDIASSNSSNNPDSRSSRRSFSEVLKRKASDVEAEMKGPMTRARKKRLSA</sequence>
<feature type="compositionally biased region" description="Acidic residues" evidence="3">
    <location>
        <begin position="306"/>
        <end position="322"/>
    </location>
</feature>
<feature type="region of interest" description="Disordered" evidence="3">
    <location>
        <begin position="292"/>
        <end position="352"/>
    </location>
</feature>
<dbReference type="PANTHER" id="PTHR23138">
    <property type="entry name" value="RAN BINDING PROTEIN"/>
    <property type="match status" value="1"/>
</dbReference>
<feature type="compositionally biased region" description="Basic and acidic residues" evidence="3">
    <location>
        <begin position="323"/>
        <end position="352"/>
    </location>
</feature>
<feature type="compositionally biased region" description="Low complexity" evidence="3">
    <location>
        <begin position="579"/>
        <end position="588"/>
    </location>
</feature>
<comment type="subcellular location">
    <subcellularLocation>
        <location evidence="1">Nucleus</location>
    </subcellularLocation>
</comment>
<protein>
    <recommendedName>
        <fullName evidence="4">RanBD1 domain-containing protein</fullName>
    </recommendedName>
</protein>
<feature type="compositionally biased region" description="Low complexity" evidence="3">
    <location>
        <begin position="214"/>
        <end position="227"/>
    </location>
</feature>
<dbReference type="PROSITE" id="PS50196">
    <property type="entry name" value="RANBD1"/>
    <property type="match status" value="1"/>
</dbReference>
<feature type="compositionally biased region" description="Basic and acidic residues" evidence="3">
    <location>
        <begin position="123"/>
        <end position="145"/>
    </location>
</feature>
<evidence type="ECO:0000313" key="5">
    <source>
        <dbReference type="EMBL" id="RYP11429.1"/>
    </source>
</evidence>
<feature type="compositionally biased region" description="Gly residues" evidence="3">
    <location>
        <begin position="252"/>
        <end position="265"/>
    </location>
</feature>
<dbReference type="Pfam" id="PF00638">
    <property type="entry name" value="Ran_BP1"/>
    <property type="match status" value="2"/>
</dbReference>
<feature type="domain" description="RanBD1" evidence="4">
    <location>
        <begin position="333"/>
        <end position="499"/>
    </location>
</feature>
<dbReference type="OrthoDB" id="185618at2759"/>
<dbReference type="EMBL" id="QJNU01000002">
    <property type="protein sequence ID" value="RYP11429.1"/>
    <property type="molecule type" value="Genomic_DNA"/>
</dbReference>
<dbReference type="SMART" id="SM00160">
    <property type="entry name" value="RanBD"/>
    <property type="match status" value="1"/>
</dbReference>
<dbReference type="Gene3D" id="2.30.29.30">
    <property type="entry name" value="Pleckstrin-homology domain (PH domain)/Phosphotyrosine-binding domain (PTB)"/>
    <property type="match status" value="1"/>
</dbReference>
<dbReference type="SUPFAM" id="SSF50729">
    <property type="entry name" value="PH domain-like"/>
    <property type="match status" value="1"/>
</dbReference>
<dbReference type="InterPro" id="IPR000156">
    <property type="entry name" value="Ran_bind_dom"/>
</dbReference>
<comment type="caution">
    <text evidence="5">The sequence shown here is derived from an EMBL/GenBank/DDBJ whole genome shotgun (WGS) entry which is preliminary data.</text>
</comment>
<gene>
    <name evidence="5" type="ORF">DL764_000083</name>
</gene>
<evidence type="ECO:0000259" key="4">
    <source>
        <dbReference type="PROSITE" id="PS50196"/>
    </source>
</evidence>
<proteinExistence type="predicted"/>
<dbReference type="InterPro" id="IPR045255">
    <property type="entry name" value="RanBP1-like"/>
</dbReference>
<feature type="compositionally biased region" description="Polar residues" evidence="3">
    <location>
        <begin position="531"/>
        <end position="540"/>
    </location>
</feature>
<accession>A0A4V1XCZ1</accession>
<feature type="region of interest" description="Disordered" evidence="3">
    <location>
        <begin position="502"/>
        <end position="544"/>
    </location>
</feature>
<dbReference type="InterPro" id="IPR011993">
    <property type="entry name" value="PH-like_dom_sf"/>
</dbReference>
<feature type="compositionally biased region" description="Basic and acidic residues" evidence="3">
    <location>
        <begin position="58"/>
        <end position="83"/>
    </location>
</feature>
<dbReference type="AlphaFoldDB" id="A0A4V1XCZ1"/>
<dbReference type="GO" id="GO:0005634">
    <property type="term" value="C:nucleus"/>
    <property type="evidence" value="ECO:0007669"/>
    <property type="project" value="UniProtKB-SubCell"/>
</dbReference>
<evidence type="ECO:0000313" key="6">
    <source>
        <dbReference type="Proteomes" id="UP000293360"/>
    </source>
</evidence>
<feature type="region of interest" description="Disordered" evidence="3">
    <location>
        <begin position="558"/>
        <end position="624"/>
    </location>
</feature>
<feature type="compositionally biased region" description="Basic and acidic residues" evidence="3">
    <location>
        <begin position="594"/>
        <end position="610"/>
    </location>
</feature>
<evidence type="ECO:0000256" key="1">
    <source>
        <dbReference type="ARBA" id="ARBA00004123"/>
    </source>
</evidence>
<keyword evidence="6" id="KW-1185">Reference proteome</keyword>
<reference evidence="5 6" key="1">
    <citation type="submission" date="2018-06" db="EMBL/GenBank/DDBJ databases">
        <title>Complete Genomes of Monosporascus.</title>
        <authorList>
            <person name="Robinson A.J."/>
            <person name="Natvig D.O."/>
        </authorList>
    </citation>
    <scope>NUCLEOTIDE SEQUENCE [LARGE SCALE GENOMIC DNA]</scope>
    <source>
        <strain evidence="5 6">CBS 110550</strain>
    </source>
</reference>
<name>A0A4V1XCZ1_9PEZI</name>
<dbReference type="PANTHER" id="PTHR23138:SF142">
    <property type="entry name" value="RAN-BINDING PROTEIN 3B-RELATED"/>
    <property type="match status" value="1"/>
</dbReference>
<feature type="region of interest" description="Disordered" evidence="3">
    <location>
        <begin position="1"/>
        <end position="188"/>
    </location>
</feature>
<keyword evidence="2" id="KW-0539">Nucleus</keyword>